<dbReference type="InterPro" id="IPR011991">
    <property type="entry name" value="ArsR-like_HTH"/>
</dbReference>
<dbReference type="InterPro" id="IPR036390">
    <property type="entry name" value="WH_DNA-bd_sf"/>
</dbReference>
<dbReference type="GO" id="GO:0032791">
    <property type="term" value="F:lead ion binding"/>
    <property type="evidence" value="ECO:0007669"/>
    <property type="project" value="TreeGrafter"/>
</dbReference>
<dbReference type="Pfam" id="PF12840">
    <property type="entry name" value="HTH_20"/>
    <property type="match status" value="1"/>
</dbReference>
<accession>N6U2H9</accession>
<dbReference type="GO" id="GO:0097063">
    <property type="term" value="F:cadmium ion sensor activity"/>
    <property type="evidence" value="ECO:0007669"/>
    <property type="project" value="TreeGrafter"/>
</dbReference>
<feature type="domain" description="HTH arsR-type" evidence="1">
    <location>
        <begin position="1"/>
        <end position="94"/>
    </location>
</feature>
<dbReference type="OrthoDB" id="9797716at2"/>
<dbReference type="GO" id="GO:0046686">
    <property type="term" value="P:response to cadmium ion"/>
    <property type="evidence" value="ECO:0007669"/>
    <property type="project" value="TreeGrafter"/>
</dbReference>
<dbReference type="SUPFAM" id="SSF46785">
    <property type="entry name" value="Winged helix' DNA-binding domain"/>
    <property type="match status" value="1"/>
</dbReference>
<comment type="caution">
    <text evidence="2">The sequence shown here is derived from an EMBL/GenBank/DDBJ whole genome shotgun (WGS) entry which is preliminary data.</text>
</comment>
<evidence type="ECO:0000313" key="3">
    <source>
        <dbReference type="Proteomes" id="UP000012429"/>
    </source>
</evidence>
<dbReference type="GO" id="GO:0010288">
    <property type="term" value="P:response to lead ion"/>
    <property type="evidence" value="ECO:0007669"/>
    <property type="project" value="TreeGrafter"/>
</dbReference>
<proteinExistence type="predicted"/>
<name>N6U2H9_9HYPH</name>
<dbReference type="GO" id="GO:0003700">
    <property type="term" value="F:DNA-binding transcription factor activity"/>
    <property type="evidence" value="ECO:0007669"/>
    <property type="project" value="InterPro"/>
</dbReference>
<dbReference type="PROSITE" id="PS50987">
    <property type="entry name" value="HTH_ARSR_2"/>
    <property type="match status" value="1"/>
</dbReference>
<evidence type="ECO:0000259" key="1">
    <source>
        <dbReference type="PROSITE" id="PS50987"/>
    </source>
</evidence>
<dbReference type="PRINTS" id="PR00778">
    <property type="entry name" value="HTHARSR"/>
</dbReference>
<dbReference type="SMART" id="SM00418">
    <property type="entry name" value="HTH_ARSR"/>
    <property type="match status" value="1"/>
</dbReference>
<dbReference type="CDD" id="cd00090">
    <property type="entry name" value="HTH_ARSR"/>
    <property type="match status" value="1"/>
</dbReference>
<reference evidence="2 3" key="1">
    <citation type="journal article" date="2012" name="BMC Genomics">
        <title>Genomic basis of broad host range and environmental adaptability of Rhizobium tropici CIAT 899 and Rhizobium sp. PRF 81 which are used in inoculants for common bean (Phaseolus vulgaris L.).</title>
        <authorList>
            <person name="Ormeno-Orrillo E."/>
            <person name="Menna P."/>
            <person name="Almeida L.G."/>
            <person name="Ollero F.J."/>
            <person name="Nicolas M.F."/>
            <person name="Pains Rodrigues E."/>
            <person name="Shigueyoshi Nakatani A."/>
            <person name="Silva Batista J.S."/>
            <person name="Oliveira Chueire L.M."/>
            <person name="Souza R.C."/>
            <person name="Ribeiro Vasconcelos A.T."/>
            <person name="Megias M."/>
            <person name="Hungria M."/>
            <person name="Martinez-Romero E."/>
        </authorList>
    </citation>
    <scope>NUCLEOTIDE SEQUENCE [LARGE SCALE GENOMIC DNA]</scope>
    <source>
        <strain evidence="2 3">PRF 81</strain>
    </source>
</reference>
<dbReference type="AlphaFoldDB" id="N6U2H9"/>
<dbReference type="EMBL" id="AQHN01000089">
    <property type="protein sequence ID" value="ENN84543.1"/>
    <property type="molecule type" value="Genomic_DNA"/>
</dbReference>
<dbReference type="GO" id="GO:0003677">
    <property type="term" value="F:DNA binding"/>
    <property type="evidence" value="ECO:0007669"/>
    <property type="project" value="TreeGrafter"/>
</dbReference>
<dbReference type="InterPro" id="IPR036388">
    <property type="entry name" value="WH-like_DNA-bd_sf"/>
</dbReference>
<protein>
    <submittedName>
        <fullName evidence="2">Transcriptional regulator, ArsR family</fullName>
    </submittedName>
</protein>
<keyword evidence="3" id="KW-1185">Reference proteome</keyword>
<dbReference type="STRING" id="363754.RHSP_73011"/>
<dbReference type="InterPro" id="IPR001845">
    <property type="entry name" value="HTH_ArsR_DNA-bd_dom"/>
</dbReference>
<evidence type="ECO:0000313" key="2">
    <source>
        <dbReference type="EMBL" id="ENN84543.1"/>
    </source>
</evidence>
<dbReference type="Proteomes" id="UP000012429">
    <property type="component" value="Unassembled WGS sequence"/>
</dbReference>
<dbReference type="Gene3D" id="1.10.10.10">
    <property type="entry name" value="Winged helix-like DNA-binding domain superfamily/Winged helix DNA-binding domain"/>
    <property type="match status" value="1"/>
</dbReference>
<gene>
    <name evidence="2" type="ORF">RHSP_73011</name>
</gene>
<dbReference type="InterPro" id="IPR052543">
    <property type="entry name" value="HTH_Metal-responsive_Reg"/>
</dbReference>
<dbReference type="PATRIC" id="fig|363754.4.peg.6412"/>
<organism evidence="2 3">
    <name type="scientific">Rhizobium freirei PRF 81</name>
    <dbReference type="NCBI Taxonomy" id="363754"/>
    <lineage>
        <taxon>Bacteria</taxon>
        <taxon>Pseudomonadati</taxon>
        <taxon>Pseudomonadota</taxon>
        <taxon>Alphaproteobacteria</taxon>
        <taxon>Hyphomicrobiales</taxon>
        <taxon>Rhizobiaceae</taxon>
        <taxon>Rhizobium/Agrobacterium group</taxon>
        <taxon>Rhizobium</taxon>
    </lineage>
</organism>
<sequence length="239" mass="26191">MNPQPAITSTAALISDPARAAMLMMLVDGRARPAGELAYTAGVSPQTASSHLTKLLEGGLLCVEKEGRHRYYRLAGPDVVSLLKHLALFGPGEPVRRKAPNREVEHLHFARCCYDHLAGRLGVEMTKAMLGRGYLEHGDGKAFAVTPDGAEWFAHLGLDIARITPGRHGIARKCLDWTAREHHLAGPLGTQFMAQACTLGWFQRPPSTRAIEVTPKGWRALKRYLGLDRRSIDQRSDAG</sequence>
<dbReference type="PANTHER" id="PTHR39168">
    <property type="entry name" value="TRANSCRIPTIONAL REGULATOR-RELATED"/>
    <property type="match status" value="1"/>
</dbReference>
<dbReference type="RefSeq" id="WP_004128122.1">
    <property type="nucleotide sequence ID" value="NZ_AQHN01000089.1"/>
</dbReference>
<dbReference type="PANTHER" id="PTHR39168:SF1">
    <property type="entry name" value="TRANSCRIPTIONAL REGULATORY PROTEIN"/>
    <property type="match status" value="1"/>
</dbReference>